<feature type="domain" description="ABC transmembrane type-1" evidence="9">
    <location>
        <begin position="25"/>
        <end position="305"/>
    </location>
</feature>
<dbReference type="CDD" id="cd07346">
    <property type="entry name" value="ABC_6TM_exporters"/>
    <property type="match status" value="1"/>
</dbReference>
<comment type="subcellular location">
    <subcellularLocation>
        <location evidence="1">Cell membrane</location>
        <topology evidence="1">Multi-pass membrane protein</topology>
    </subcellularLocation>
</comment>
<dbReference type="GO" id="GO:0005886">
    <property type="term" value="C:plasma membrane"/>
    <property type="evidence" value="ECO:0007669"/>
    <property type="project" value="UniProtKB-SubCell"/>
</dbReference>
<dbReference type="AlphaFoldDB" id="A0A1I0QZQ9"/>
<dbReference type="PANTHER" id="PTHR24221:SF654">
    <property type="entry name" value="ATP-BINDING CASSETTE SUB-FAMILY B MEMBER 6"/>
    <property type="match status" value="1"/>
</dbReference>
<protein>
    <submittedName>
        <fullName evidence="10">ATP-binding cassette, subfamily B</fullName>
    </submittedName>
</protein>
<dbReference type="SUPFAM" id="SSF90123">
    <property type="entry name" value="ABC transporter transmembrane region"/>
    <property type="match status" value="1"/>
</dbReference>
<accession>A0A1I0QZQ9</accession>
<dbReference type="PROSITE" id="PS50929">
    <property type="entry name" value="ABC_TM1F"/>
    <property type="match status" value="1"/>
</dbReference>
<dbReference type="Pfam" id="PF00005">
    <property type="entry name" value="ABC_tran"/>
    <property type="match status" value="1"/>
</dbReference>
<dbReference type="GO" id="GO:0016887">
    <property type="term" value="F:ATP hydrolysis activity"/>
    <property type="evidence" value="ECO:0007669"/>
    <property type="project" value="InterPro"/>
</dbReference>
<keyword evidence="11" id="KW-1185">Reference proteome</keyword>
<dbReference type="InterPro" id="IPR027417">
    <property type="entry name" value="P-loop_NTPase"/>
</dbReference>
<dbReference type="STRING" id="99656.SAMN05421659_110122"/>
<evidence type="ECO:0000256" key="1">
    <source>
        <dbReference type="ARBA" id="ARBA00004651"/>
    </source>
</evidence>
<dbReference type="GO" id="GO:0005524">
    <property type="term" value="F:ATP binding"/>
    <property type="evidence" value="ECO:0007669"/>
    <property type="project" value="UniProtKB-KW"/>
</dbReference>
<feature type="transmembrane region" description="Helical" evidence="7">
    <location>
        <begin position="245"/>
        <end position="269"/>
    </location>
</feature>
<evidence type="ECO:0000313" key="10">
    <source>
        <dbReference type="EMBL" id="SEW33503.1"/>
    </source>
</evidence>
<name>A0A1I0QZQ9_9FIRM</name>
<dbReference type="InterPro" id="IPR003439">
    <property type="entry name" value="ABC_transporter-like_ATP-bd"/>
</dbReference>
<evidence type="ECO:0000256" key="5">
    <source>
        <dbReference type="ARBA" id="ARBA00022989"/>
    </source>
</evidence>
<dbReference type="InterPro" id="IPR011527">
    <property type="entry name" value="ABC1_TM_dom"/>
</dbReference>
<dbReference type="InterPro" id="IPR039421">
    <property type="entry name" value="Type_1_exporter"/>
</dbReference>
<evidence type="ECO:0000256" key="3">
    <source>
        <dbReference type="ARBA" id="ARBA00022741"/>
    </source>
</evidence>
<dbReference type="InterPro" id="IPR003593">
    <property type="entry name" value="AAA+_ATPase"/>
</dbReference>
<dbReference type="PROSITE" id="PS50893">
    <property type="entry name" value="ABC_TRANSPORTER_2"/>
    <property type="match status" value="1"/>
</dbReference>
<dbReference type="SUPFAM" id="SSF52540">
    <property type="entry name" value="P-loop containing nucleoside triphosphate hydrolases"/>
    <property type="match status" value="1"/>
</dbReference>
<dbReference type="PROSITE" id="PS00211">
    <property type="entry name" value="ABC_TRANSPORTER_1"/>
    <property type="match status" value="1"/>
</dbReference>
<keyword evidence="5 7" id="KW-1133">Transmembrane helix</keyword>
<evidence type="ECO:0000259" key="9">
    <source>
        <dbReference type="PROSITE" id="PS50929"/>
    </source>
</evidence>
<evidence type="ECO:0000313" key="11">
    <source>
        <dbReference type="Proteomes" id="UP000199701"/>
    </source>
</evidence>
<keyword evidence="6 7" id="KW-0472">Membrane</keyword>
<dbReference type="InterPro" id="IPR036640">
    <property type="entry name" value="ABC1_TM_sf"/>
</dbReference>
<gene>
    <name evidence="10" type="ORF">SAMN05421659_110122</name>
</gene>
<reference evidence="10 11" key="1">
    <citation type="submission" date="2016-10" db="EMBL/GenBank/DDBJ databases">
        <authorList>
            <person name="de Groot N.N."/>
        </authorList>
    </citation>
    <scope>NUCLEOTIDE SEQUENCE [LARGE SCALE GENOMIC DNA]</scope>
    <source>
        <strain evidence="10 11">DSM 9179</strain>
    </source>
</reference>
<keyword evidence="3" id="KW-0547">Nucleotide-binding</keyword>
<proteinExistence type="predicted"/>
<keyword evidence="2 7" id="KW-0812">Transmembrane</keyword>
<dbReference type="GO" id="GO:0034040">
    <property type="term" value="F:ATPase-coupled lipid transmembrane transporter activity"/>
    <property type="evidence" value="ECO:0007669"/>
    <property type="project" value="TreeGrafter"/>
</dbReference>
<feature type="transmembrane region" description="Helical" evidence="7">
    <location>
        <begin position="20"/>
        <end position="45"/>
    </location>
</feature>
<organism evidence="10 11">
    <name type="scientific">[Clostridium] fimetarium</name>
    <dbReference type="NCBI Taxonomy" id="99656"/>
    <lineage>
        <taxon>Bacteria</taxon>
        <taxon>Bacillati</taxon>
        <taxon>Bacillota</taxon>
        <taxon>Clostridia</taxon>
        <taxon>Lachnospirales</taxon>
        <taxon>Lachnospiraceae</taxon>
    </lineage>
</organism>
<dbReference type="PANTHER" id="PTHR24221">
    <property type="entry name" value="ATP-BINDING CASSETTE SUB-FAMILY B"/>
    <property type="match status" value="1"/>
</dbReference>
<dbReference type="RefSeq" id="WP_170841408.1">
    <property type="nucleotide sequence ID" value="NZ_FOJI01000010.1"/>
</dbReference>
<evidence type="ECO:0000256" key="7">
    <source>
        <dbReference type="SAM" id="Phobius"/>
    </source>
</evidence>
<evidence type="ECO:0000256" key="6">
    <source>
        <dbReference type="ARBA" id="ARBA00023136"/>
    </source>
</evidence>
<feature type="transmembrane region" description="Helical" evidence="7">
    <location>
        <begin position="164"/>
        <end position="184"/>
    </location>
</feature>
<keyword evidence="4 10" id="KW-0067">ATP-binding</keyword>
<dbReference type="GO" id="GO:0140359">
    <property type="term" value="F:ABC-type transporter activity"/>
    <property type="evidence" value="ECO:0007669"/>
    <property type="project" value="InterPro"/>
</dbReference>
<dbReference type="Gene3D" id="1.20.1560.10">
    <property type="entry name" value="ABC transporter type 1, transmembrane domain"/>
    <property type="match status" value="1"/>
</dbReference>
<dbReference type="SMART" id="SM00382">
    <property type="entry name" value="AAA"/>
    <property type="match status" value="1"/>
</dbReference>
<feature type="transmembrane region" description="Helical" evidence="7">
    <location>
        <begin position="65"/>
        <end position="86"/>
    </location>
</feature>
<evidence type="ECO:0000256" key="2">
    <source>
        <dbReference type="ARBA" id="ARBA00022692"/>
    </source>
</evidence>
<evidence type="ECO:0000256" key="4">
    <source>
        <dbReference type="ARBA" id="ARBA00022840"/>
    </source>
</evidence>
<dbReference type="EMBL" id="FOJI01000010">
    <property type="protein sequence ID" value="SEW33503.1"/>
    <property type="molecule type" value="Genomic_DNA"/>
</dbReference>
<feature type="transmembrane region" description="Helical" evidence="7">
    <location>
        <begin position="141"/>
        <end position="158"/>
    </location>
</feature>
<dbReference type="Pfam" id="PF00664">
    <property type="entry name" value="ABC_membrane"/>
    <property type="match status" value="1"/>
</dbReference>
<dbReference type="Proteomes" id="UP000199701">
    <property type="component" value="Unassembled WGS sequence"/>
</dbReference>
<feature type="domain" description="ABC transporter" evidence="8">
    <location>
        <begin position="352"/>
        <end position="560"/>
    </location>
</feature>
<evidence type="ECO:0000259" key="8">
    <source>
        <dbReference type="PROSITE" id="PS50893"/>
    </source>
</evidence>
<dbReference type="Gene3D" id="3.40.50.300">
    <property type="entry name" value="P-loop containing nucleotide triphosphate hydrolases"/>
    <property type="match status" value="1"/>
</dbReference>
<sequence>MNNFKVLTKLIKIFQGKRAFLYFGAIISMGIIDGVAAIMISNIIGLITDTAIKGDNIWDTSVLEYIIIVVVLKLIIGNILGICYNNEAKRTSANMKNIVLGKALMLPMNFYEKNHTGDFMAKITYDTNMASGIFGSRLRRVMMPIILVCVCGVPMFILCPPVMLGLFILSALSLTINFAMIPFFKKYSRKISDDNKEISKSITNMLQGMETIRMFPLRSTIEEKYDKANNHCGSNMIRQGNLESIVAGIRAVFDLIGALVFLSLGIIYMQNTNGNMGSLIALYTLYGTFQYNFLMMGEYIPSLASWLVNGERVLSFLDLPDEQNRGGMEPNKGCMEQFDVTENMGCDTEPYIQLNDISFGYDEKSEDVFNHYSIGFERGYSYALTGESGRGKSTLIKLLMGFYPLKSGNVSICGKDIVKMGLVYARSRIAYIPQEPYMFRDTVKENIRQGRLDATDDEIIQAAQIANAHEFIMKLENGYDTVLGERGNTISGGQKQRLAIARAILKDAPILLMDEATSALDNESEKLIQESISKIKKDKLILMIAHRPSTIETADCKIVI</sequence>
<dbReference type="InterPro" id="IPR017871">
    <property type="entry name" value="ABC_transporter-like_CS"/>
</dbReference>